<evidence type="ECO:0000313" key="3">
    <source>
        <dbReference type="Proteomes" id="UP000823046"/>
    </source>
</evidence>
<feature type="compositionally biased region" description="Basic and acidic residues" evidence="1">
    <location>
        <begin position="376"/>
        <end position="385"/>
    </location>
</feature>
<feature type="region of interest" description="Disordered" evidence="1">
    <location>
        <begin position="220"/>
        <end position="273"/>
    </location>
</feature>
<feature type="region of interest" description="Disordered" evidence="1">
    <location>
        <begin position="288"/>
        <end position="385"/>
    </location>
</feature>
<dbReference type="EMBL" id="JADAQX010000166">
    <property type="protein sequence ID" value="KAF8821551.1"/>
    <property type="molecule type" value="Genomic_DNA"/>
</dbReference>
<keyword evidence="3" id="KW-1185">Reference proteome</keyword>
<name>A0ABQ7JC55_9APIC</name>
<feature type="compositionally biased region" description="Polar residues" evidence="1">
    <location>
        <begin position="220"/>
        <end position="229"/>
    </location>
</feature>
<dbReference type="Proteomes" id="UP000823046">
    <property type="component" value="Unassembled WGS sequence"/>
</dbReference>
<gene>
    <name evidence="2" type="ORF">IE077_001908</name>
</gene>
<comment type="caution">
    <text evidence="2">The sequence shown here is derived from an EMBL/GenBank/DDBJ whole genome shotgun (WGS) entry which is preliminary data.</text>
</comment>
<organism evidence="2 3">
    <name type="scientific">Cardiosporidium cionae</name>
    <dbReference type="NCBI Taxonomy" id="476202"/>
    <lineage>
        <taxon>Eukaryota</taxon>
        <taxon>Sar</taxon>
        <taxon>Alveolata</taxon>
        <taxon>Apicomplexa</taxon>
        <taxon>Aconoidasida</taxon>
        <taxon>Nephromycida</taxon>
        <taxon>Cardiosporidium</taxon>
    </lineage>
</organism>
<accession>A0ABQ7JC55</accession>
<reference evidence="2 3" key="1">
    <citation type="journal article" date="2020" name="bioRxiv">
        <title>Metabolic contributions of an alphaproteobacterial endosymbiont in the apicomplexan Cardiosporidium cionae.</title>
        <authorList>
            <person name="Hunter E.S."/>
            <person name="Paight C.J."/>
            <person name="Lane C.E."/>
        </authorList>
    </citation>
    <scope>NUCLEOTIDE SEQUENCE [LARGE SCALE GENOMIC DNA]</scope>
    <source>
        <strain evidence="2">ESH_2018</strain>
    </source>
</reference>
<evidence type="ECO:0000256" key="1">
    <source>
        <dbReference type="SAM" id="MobiDB-lite"/>
    </source>
</evidence>
<sequence length="471" mass="52534">MLRSIWPDLKILSQLRRDPAYFYINRESSFLENREASVTPEVSSLMVKQNLHTLERLFQRKSLDETRKDALKTRGGDSFSRSTAIKRTMDRNLRLKESMATKPFLEGNDDISTEDMGNDFLSRLLDTTSTTPQPPLRSTTVKVERESPMKKAHEFVEVARNQRRLLDKVTAFEFRAFLESKKAKKLFPEKYRFLQLRTIERVHYDLEVAPARVCAVRTPTKFNGGSLASTGRPLGDTGGSLPPFTGRQRGLRYLPGGEASHASSSSQLQNPTDTAIFSSNPSFFVSKGTGKEHSEISPLTEGLTRAISPRPSPAPAKKGKGERGGRTGHSPLPLAVAPSPRTGCLFSKVLKGGGQRGNGRSTASKFSSGGMSAEGMHVDRHSDEKMKEKKMVSPVEALMPTENPSRGVEEDEMKVTGKKEILDPVKTFRHTFLPIHLYTKYSKKETQAYMLCKVISPRGSIPYQDERGLKP</sequence>
<protein>
    <submittedName>
        <fullName evidence="2">Uncharacterized protein</fullName>
    </submittedName>
</protein>
<proteinExistence type="predicted"/>
<feature type="compositionally biased region" description="Polar residues" evidence="1">
    <location>
        <begin position="261"/>
        <end position="273"/>
    </location>
</feature>
<feature type="compositionally biased region" description="Polar residues" evidence="1">
    <location>
        <begin position="358"/>
        <end position="370"/>
    </location>
</feature>
<evidence type="ECO:0000313" key="2">
    <source>
        <dbReference type="EMBL" id="KAF8821551.1"/>
    </source>
</evidence>